<dbReference type="AlphaFoldDB" id="A0A2P2JAA3"/>
<protein>
    <submittedName>
        <fullName evidence="1">Trehalose 6-phosphate phosphatase</fullName>
    </submittedName>
</protein>
<proteinExistence type="predicted"/>
<sequence>MRISLHPANKWPEHHQALQSFFWEYLAIDAMKKLLVLVGMVTYCRPASIDQ</sequence>
<name>A0A2P2JAA3_RHIMU</name>
<accession>A0A2P2JAA3</accession>
<organism evidence="1">
    <name type="scientific">Rhizophora mucronata</name>
    <name type="common">Asiatic mangrove</name>
    <dbReference type="NCBI Taxonomy" id="61149"/>
    <lineage>
        <taxon>Eukaryota</taxon>
        <taxon>Viridiplantae</taxon>
        <taxon>Streptophyta</taxon>
        <taxon>Embryophyta</taxon>
        <taxon>Tracheophyta</taxon>
        <taxon>Spermatophyta</taxon>
        <taxon>Magnoliopsida</taxon>
        <taxon>eudicotyledons</taxon>
        <taxon>Gunneridae</taxon>
        <taxon>Pentapetalae</taxon>
        <taxon>rosids</taxon>
        <taxon>fabids</taxon>
        <taxon>Malpighiales</taxon>
        <taxon>Rhizophoraceae</taxon>
        <taxon>Rhizophora</taxon>
    </lineage>
</organism>
<evidence type="ECO:0000313" key="1">
    <source>
        <dbReference type="EMBL" id="MBW90327.1"/>
    </source>
</evidence>
<reference evidence="1" key="1">
    <citation type="submission" date="2018-02" db="EMBL/GenBank/DDBJ databases">
        <title>Rhizophora mucronata_Transcriptome.</title>
        <authorList>
            <person name="Meera S.P."/>
            <person name="Sreeshan A."/>
            <person name="Augustine A."/>
        </authorList>
    </citation>
    <scope>NUCLEOTIDE SEQUENCE</scope>
    <source>
        <tissue evidence="1">Leaf</tissue>
    </source>
</reference>
<dbReference type="EMBL" id="GGEC01009844">
    <property type="protein sequence ID" value="MBW90327.1"/>
    <property type="molecule type" value="Transcribed_RNA"/>
</dbReference>